<evidence type="ECO:0000259" key="6">
    <source>
        <dbReference type="Pfam" id="PF02350"/>
    </source>
</evidence>
<dbReference type="Gene3D" id="3.40.50.2000">
    <property type="entry name" value="Glycogen Phosphorylase B"/>
    <property type="match status" value="2"/>
</dbReference>
<keyword evidence="8" id="KW-1185">Reference proteome</keyword>
<evidence type="ECO:0000256" key="1">
    <source>
        <dbReference type="ARBA" id="ARBA00023235"/>
    </source>
</evidence>
<protein>
    <recommendedName>
        <fullName evidence="3">UDP-N-acetylglucosamine 2-epimerase (non-hydrolyzing)</fullName>
        <ecNumber evidence="3">5.1.3.14</ecNumber>
    </recommendedName>
    <alternativeName>
        <fullName evidence="4">UDP-GlcNAc-2-epimerase</fullName>
    </alternativeName>
</protein>
<dbReference type="CDD" id="cd03786">
    <property type="entry name" value="GTB_UDP-GlcNAc_2-Epimerase"/>
    <property type="match status" value="1"/>
</dbReference>
<dbReference type="OrthoDB" id="9803238at2"/>
<sequence length="385" mass="43881">MTAKIMTLLGTRPEGIKMAPVVKEIERTDNLISIFVNTAQHREMIDQVLDLFQLVPEYDLNVMRPKQRLEELTMRLFQGITPILEKEKPDMVLVHGDTTTTFVGAYAAFLQQIPVGHIEAGLRTNHMYSPFPEELNRQLVGRLATYHFAVTEANKQNLLKENVAEKNIAVVGNTVIDALLEITSRHYQFEGELASIIHSTKKTILVTTHRRENIDELKHVYRAIQRIVEQHEDVQVVFPVHKNPLIRQKVMREFVDMKQIYLIEPLDYEEFLHVLKHCYMVITDSGGIQEEAPALGKPVLVARDTTERPEGIDAGTSKVVGTSEEKIVALCEQLLRDEAAYNEMANAPNPFGDGYSAKQIVHTIQSLAEETRAIYQRNTDEVIYR</sequence>
<dbReference type="GO" id="GO:0008761">
    <property type="term" value="F:UDP-N-acetylglucosamine 2-epimerase activity"/>
    <property type="evidence" value="ECO:0007669"/>
    <property type="project" value="UniProtKB-EC"/>
</dbReference>
<dbReference type="RefSeq" id="WP_125553405.1">
    <property type="nucleotide sequence ID" value="NZ_RBVX01000001.1"/>
</dbReference>
<dbReference type="PANTHER" id="PTHR43174:SF2">
    <property type="entry name" value="UDP-N-ACETYLGLUCOSAMINE 2-EPIMERASE"/>
    <property type="match status" value="1"/>
</dbReference>
<evidence type="ECO:0000313" key="7">
    <source>
        <dbReference type="EMBL" id="RSL35098.1"/>
    </source>
</evidence>
<name>A0A428N9P4_9BACI</name>
<evidence type="ECO:0000256" key="3">
    <source>
        <dbReference type="ARBA" id="ARBA00038858"/>
    </source>
</evidence>
<evidence type="ECO:0000313" key="8">
    <source>
        <dbReference type="Proteomes" id="UP000275076"/>
    </source>
</evidence>
<dbReference type="EMBL" id="RBVX01000001">
    <property type="protein sequence ID" value="RSL35098.1"/>
    <property type="molecule type" value="Genomic_DNA"/>
</dbReference>
<dbReference type="PANTHER" id="PTHR43174">
    <property type="entry name" value="UDP-N-ACETYLGLUCOSAMINE 2-EPIMERASE"/>
    <property type="match status" value="1"/>
</dbReference>
<feature type="domain" description="UDP-N-acetylglucosamine 2-epimerase" evidence="6">
    <location>
        <begin position="23"/>
        <end position="364"/>
    </location>
</feature>
<dbReference type="FunFam" id="3.40.50.2000:FF:000043">
    <property type="entry name" value="UDP-N-acetylglucosamine 2-epimerase"/>
    <property type="match status" value="1"/>
</dbReference>
<evidence type="ECO:0000256" key="2">
    <source>
        <dbReference type="ARBA" id="ARBA00038209"/>
    </source>
</evidence>
<proteinExistence type="inferred from homology"/>
<dbReference type="InterPro" id="IPR003331">
    <property type="entry name" value="UDP_GlcNAc_Epimerase_2_dom"/>
</dbReference>
<dbReference type="EC" id="5.1.3.14" evidence="3"/>
<dbReference type="Proteomes" id="UP000275076">
    <property type="component" value="Unassembled WGS sequence"/>
</dbReference>
<dbReference type="AlphaFoldDB" id="A0A428N9P4"/>
<evidence type="ECO:0000256" key="5">
    <source>
        <dbReference type="RuleBase" id="RU003513"/>
    </source>
</evidence>
<gene>
    <name evidence="7" type="ORF">D7Z54_00555</name>
</gene>
<comment type="similarity">
    <text evidence="2 5">Belongs to the UDP-N-acetylglucosamine 2-epimerase family.</text>
</comment>
<comment type="caution">
    <text evidence="7">The sequence shown here is derived from an EMBL/GenBank/DDBJ whole genome shotgun (WGS) entry which is preliminary data.</text>
</comment>
<accession>A0A428N9P4</accession>
<dbReference type="SUPFAM" id="SSF53756">
    <property type="entry name" value="UDP-Glycosyltransferase/glycogen phosphorylase"/>
    <property type="match status" value="1"/>
</dbReference>
<reference evidence="7 8" key="1">
    <citation type="submission" date="2018-10" db="EMBL/GenBank/DDBJ databases">
        <title>Draft genome sequence of Bacillus salarius IM0101, isolated from a hypersaline soil in Inner Mongolia, China.</title>
        <authorList>
            <person name="Yamprayoonswat W."/>
            <person name="Boonvisut S."/>
            <person name="Jumpathong W."/>
            <person name="Sittihan S."/>
            <person name="Ruangsuj P."/>
            <person name="Wanthongcharoen S."/>
            <person name="Thongpramul N."/>
            <person name="Pimmason S."/>
            <person name="Yu B."/>
            <person name="Yasawong M."/>
        </authorList>
    </citation>
    <scope>NUCLEOTIDE SEQUENCE [LARGE SCALE GENOMIC DNA]</scope>
    <source>
        <strain evidence="7 8">IM0101</strain>
    </source>
</reference>
<dbReference type="NCBIfam" id="TIGR00236">
    <property type="entry name" value="wecB"/>
    <property type="match status" value="1"/>
</dbReference>
<organism evidence="7 8">
    <name type="scientific">Salibacterium salarium</name>
    <dbReference type="NCBI Taxonomy" id="284579"/>
    <lineage>
        <taxon>Bacteria</taxon>
        <taxon>Bacillati</taxon>
        <taxon>Bacillota</taxon>
        <taxon>Bacilli</taxon>
        <taxon>Bacillales</taxon>
        <taxon>Bacillaceae</taxon>
    </lineage>
</organism>
<evidence type="ECO:0000256" key="4">
    <source>
        <dbReference type="ARBA" id="ARBA00079400"/>
    </source>
</evidence>
<dbReference type="Pfam" id="PF02350">
    <property type="entry name" value="Epimerase_2"/>
    <property type="match status" value="1"/>
</dbReference>
<dbReference type="InterPro" id="IPR029767">
    <property type="entry name" value="WecB-like"/>
</dbReference>
<keyword evidence="1 5" id="KW-0413">Isomerase</keyword>